<organism evidence="1 2">
    <name type="scientific">Blomia tropicalis</name>
    <name type="common">Mite</name>
    <dbReference type="NCBI Taxonomy" id="40697"/>
    <lineage>
        <taxon>Eukaryota</taxon>
        <taxon>Metazoa</taxon>
        <taxon>Ecdysozoa</taxon>
        <taxon>Arthropoda</taxon>
        <taxon>Chelicerata</taxon>
        <taxon>Arachnida</taxon>
        <taxon>Acari</taxon>
        <taxon>Acariformes</taxon>
        <taxon>Sarcoptiformes</taxon>
        <taxon>Astigmata</taxon>
        <taxon>Glycyphagoidea</taxon>
        <taxon>Echimyopodidae</taxon>
        <taxon>Blomia</taxon>
    </lineage>
</organism>
<accession>A0A9Q0LYU0</accession>
<dbReference type="EMBL" id="JAPWDV010000004">
    <property type="protein sequence ID" value="KAJ6216105.1"/>
    <property type="molecule type" value="Genomic_DNA"/>
</dbReference>
<dbReference type="AlphaFoldDB" id="A0A9Q0LYU0"/>
<name>A0A9Q0LYU0_BLOTA</name>
<sequence>MASSGSTFRKEGFDGTISVSVVNPKMLLIDCPQLSSVHSEENIFWNQPRHLTTAETIHTA</sequence>
<evidence type="ECO:0000313" key="2">
    <source>
        <dbReference type="Proteomes" id="UP001142055"/>
    </source>
</evidence>
<keyword evidence="2" id="KW-1185">Reference proteome</keyword>
<comment type="caution">
    <text evidence="1">The sequence shown here is derived from an EMBL/GenBank/DDBJ whole genome shotgun (WGS) entry which is preliminary data.</text>
</comment>
<gene>
    <name evidence="1" type="ORF">RDWZM_010605</name>
</gene>
<dbReference type="Proteomes" id="UP001142055">
    <property type="component" value="Chromosome 4"/>
</dbReference>
<protein>
    <submittedName>
        <fullName evidence="1">Uncharacterized protein</fullName>
    </submittedName>
</protein>
<proteinExistence type="predicted"/>
<evidence type="ECO:0000313" key="1">
    <source>
        <dbReference type="EMBL" id="KAJ6216105.1"/>
    </source>
</evidence>
<reference evidence="1" key="1">
    <citation type="submission" date="2022-12" db="EMBL/GenBank/DDBJ databases">
        <title>Genome assemblies of Blomia tropicalis.</title>
        <authorList>
            <person name="Cui Y."/>
        </authorList>
    </citation>
    <scope>NUCLEOTIDE SEQUENCE</scope>
    <source>
        <tissue evidence="1">Adult mites</tissue>
    </source>
</reference>